<feature type="compositionally biased region" description="Basic and acidic residues" evidence="5">
    <location>
        <begin position="532"/>
        <end position="541"/>
    </location>
</feature>
<proteinExistence type="predicted"/>
<protein>
    <recommendedName>
        <fullName evidence="7">TM7S3/TM198-like domain-containing protein</fullName>
    </recommendedName>
</protein>
<evidence type="ECO:0000256" key="6">
    <source>
        <dbReference type="SAM" id="Phobius"/>
    </source>
</evidence>
<evidence type="ECO:0000256" key="1">
    <source>
        <dbReference type="ARBA" id="ARBA00004141"/>
    </source>
</evidence>
<evidence type="ECO:0000256" key="2">
    <source>
        <dbReference type="ARBA" id="ARBA00022692"/>
    </source>
</evidence>
<feature type="region of interest" description="Disordered" evidence="5">
    <location>
        <begin position="719"/>
        <end position="741"/>
    </location>
</feature>
<keyword evidence="4 6" id="KW-0472">Membrane</keyword>
<comment type="subcellular location">
    <subcellularLocation>
        <location evidence="1">Membrane</location>
        <topology evidence="1">Multi-pass membrane protein</topology>
    </subcellularLocation>
</comment>
<organism evidence="8">
    <name type="scientific">Aureobasidium pullulans</name>
    <name type="common">Black yeast</name>
    <name type="synonym">Pullularia pullulans</name>
    <dbReference type="NCBI Taxonomy" id="5580"/>
    <lineage>
        <taxon>Eukaryota</taxon>
        <taxon>Fungi</taxon>
        <taxon>Dikarya</taxon>
        <taxon>Ascomycota</taxon>
        <taxon>Pezizomycotina</taxon>
        <taxon>Dothideomycetes</taxon>
        <taxon>Dothideomycetidae</taxon>
        <taxon>Dothideales</taxon>
        <taxon>Saccotheciaceae</taxon>
        <taxon>Aureobasidium</taxon>
    </lineage>
</organism>
<feature type="transmembrane region" description="Helical" evidence="6">
    <location>
        <begin position="104"/>
        <end position="124"/>
    </location>
</feature>
<evidence type="ECO:0000259" key="7">
    <source>
        <dbReference type="Pfam" id="PF13886"/>
    </source>
</evidence>
<feature type="compositionally biased region" description="Basic residues" evidence="5">
    <location>
        <begin position="521"/>
        <end position="531"/>
    </location>
</feature>
<dbReference type="GO" id="GO:0016020">
    <property type="term" value="C:membrane"/>
    <property type="evidence" value="ECO:0007669"/>
    <property type="project" value="UniProtKB-SubCell"/>
</dbReference>
<dbReference type="Pfam" id="PF13886">
    <property type="entry name" value="TM7S3_TM198"/>
    <property type="match status" value="1"/>
</dbReference>
<feature type="compositionally biased region" description="Basic and acidic residues" evidence="5">
    <location>
        <begin position="888"/>
        <end position="899"/>
    </location>
</feature>
<gene>
    <name evidence="8" type="ORF">D6D13_08855</name>
</gene>
<feature type="compositionally biased region" description="Basic and acidic residues" evidence="5">
    <location>
        <begin position="472"/>
        <end position="506"/>
    </location>
</feature>
<feature type="domain" description="TM7S3/TM198-like" evidence="7">
    <location>
        <begin position="34"/>
        <end position="258"/>
    </location>
</feature>
<dbReference type="AlphaFoldDB" id="A0A4S9C7A3"/>
<comment type="caution">
    <text evidence="8">The sequence shown here is derived from an EMBL/GenBank/DDBJ whole genome shotgun (WGS) entry which is preliminary data.</text>
</comment>
<feature type="transmembrane region" description="Helical" evidence="6">
    <location>
        <begin position="184"/>
        <end position="205"/>
    </location>
</feature>
<sequence length="913" mass="100454">MDPSGVSNSTLSNRIDNVLPLAPVLTPAFGVAGAILIITGSAFCFVGKNSQSFTIWFTELDLLFRSWCNRMHSAFLVPPPALTWQQVLVLETANLPVSHGIQGAYLVAIVLPALILGAVVSLLSADSAEWFGGFIGGFCIAMWFELLRPGGLIQSQLVAIWIVLASLVGCACTFGATFGARKSWPHAVSSAFAGATAIVLGVDCFSRAGLKEFWVYTWRFRNDDIFSYPTTDYPLTRGIKAELGCLMVLFVFGLISQYKLYTPSSIKKILPERLHGRRGSDIEAPNEMYDMGTRSCVEVPQGERKTPNVEQTQVYPDSPRQAGHRRSHGAANCIRNRPDSDARTLVATNDEQHHDDEISPVEVPADNTESNSALFYIRTLRPTSHPPRPIIPHSDDGLESEPSSDGIALVPFNSTRTSLPFLSDRVSSTALSRMLQDTEDSEGHGKINALTTPKEFQLDLFSWEQTSGDDDGDRKSAQESIQHSDHESDSKPRVQREGTNEQRQESESVLQSPKLPEAKSRGRKSSGSHVRKLSEMEDERKKEVMERTNEWCKAVVPVEPELRASSADEDTPSLWSGFEGTHTKDSIVDLTAGKGPTAPRLPESALVRASPLKQKKRRSRRVSVVEGKTAILPAPVISARVHERNLSLPLLNTAANLLDHREKTLGQRRKHKSYTHELAVDGSAGHVAMKNFHSVGWVPPEEDDMTLAERRASLQAARTMSSGQVSTVSSHVPYTPNSTRVQSTARTTPIASSPAHPPFITTAFPLRGAYPPPPGGELTPVSPYRYAIPSSVPNGINTATCFDNIPQPKIQENGLPTPHTQRIRSVPVQGAAPTLVNQIEEQEKCLKQQKEDREKAAQKAVEDTAKARKAVETQRCRTIQMEQMLRSGKYEDAHRENLRKMQRKATENANKAG</sequence>
<dbReference type="PANTHER" id="PTHR39469:SF1">
    <property type="entry name" value="DUF4203 DOMAIN-CONTAINING PROTEIN"/>
    <property type="match status" value="1"/>
</dbReference>
<evidence type="ECO:0000256" key="5">
    <source>
        <dbReference type="SAM" id="MobiDB-lite"/>
    </source>
</evidence>
<keyword evidence="2 6" id="KW-0812">Transmembrane</keyword>
<evidence type="ECO:0000256" key="4">
    <source>
        <dbReference type="ARBA" id="ARBA00023136"/>
    </source>
</evidence>
<accession>A0A4S9C7A3</accession>
<name>A0A4S9C7A3_AURPU</name>
<keyword evidence="3 6" id="KW-1133">Transmembrane helix</keyword>
<dbReference type="EMBL" id="QZAS01000047">
    <property type="protein sequence ID" value="THX01534.1"/>
    <property type="molecule type" value="Genomic_DNA"/>
</dbReference>
<feature type="region of interest" description="Disordered" evidence="5">
    <location>
        <begin position="562"/>
        <end position="581"/>
    </location>
</feature>
<reference evidence="8" key="1">
    <citation type="submission" date="2018-10" db="EMBL/GenBank/DDBJ databases">
        <title>Fifty Aureobasidium pullulans genomes reveal a recombining polyextremotolerant generalist.</title>
        <authorList>
            <person name="Gostincar C."/>
            <person name="Turk M."/>
            <person name="Zajc J."/>
            <person name="Gunde-Cimerman N."/>
        </authorList>
    </citation>
    <scope>NUCLEOTIDE SEQUENCE [LARGE SCALE GENOMIC DNA]</scope>
    <source>
        <strain evidence="8">EXF-10085</strain>
    </source>
</reference>
<feature type="transmembrane region" description="Helical" evidence="6">
    <location>
        <begin position="20"/>
        <end position="46"/>
    </location>
</feature>
<dbReference type="PANTHER" id="PTHR39469">
    <property type="entry name" value="CHROMOSOME 1, WHOLE GENOME SHOTGUN SEQUENCE"/>
    <property type="match status" value="1"/>
</dbReference>
<feature type="transmembrane region" description="Helical" evidence="6">
    <location>
        <begin position="158"/>
        <end position="178"/>
    </location>
</feature>
<evidence type="ECO:0000313" key="8">
    <source>
        <dbReference type="EMBL" id="THX01534.1"/>
    </source>
</evidence>
<feature type="region of interest" description="Disordered" evidence="5">
    <location>
        <begin position="464"/>
        <end position="541"/>
    </location>
</feature>
<feature type="region of interest" description="Disordered" evidence="5">
    <location>
        <begin position="384"/>
        <end position="404"/>
    </location>
</feature>
<feature type="transmembrane region" description="Helical" evidence="6">
    <location>
        <begin position="130"/>
        <end position="146"/>
    </location>
</feature>
<feature type="region of interest" description="Disordered" evidence="5">
    <location>
        <begin position="886"/>
        <end position="913"/>
    </location>
</feature>
<dbReference type="InterPro" id="IPR025256">
    <property type="entry name" value="TM7S3/TM198-like_dom"/>
</dbReference>
<feature type="region of interest" description="Disordered" evidence="5">
    <location>
        <begin position="302"/>
        <end position="339"/>
    </location>
</feature>
<evidence type="ECO:0000256" key="3">
    <source>
        <dbReference type="ARBA" id="ARBA00022989"/>
    </source>
</evidence>